<accession>A0A6A5V0C4</accession>
<evidence type="ECO:0000313" key="3">
    <source>
        <dbReference type="Proteomes" id="UP000800036"/>
    </source>
</evidence>
<feature type="compositionally biased region" description="Polar residues" evidence="1">
    <location>
        <begin position="178"/>
        <end position="188"/>
    </location>
</feature>
<reference evidence="2" key="1">
    <citation type="journal article" date="2020" name="Stud. Mycol.">
        <title>101 Dothideomycetes genomes: a test case for predicting lifestyles and emergence of pathogens.</title>
        <authorList>
            <person name="Haridas S."/>
            <person name="Albert R."/>
            <person name="Binder M."/>
            <person name="Bloem J."/>
            <person name="Labutti K."/>
            <person name="Salamov A."/>
            <person name="Andreopoulos B."/>
            <person name="Baker S."/>
            <person name="Barry K."/>
            <person name="Bills G."/>
            <person name="Bluhm B."/>
            <person name="Cannon C."/>
            <person name="Castanera R."/>
            <person name="Culley D."/>
            <person name="Daum C."/>
            <person name="Ezra D."/>
            <person name="Gonzalez J."/>
            <person name="Henrissat B."/>
            <person name="Kuo A."/>
            <person name="Liang C."/>
            <person name="Lipzen A."/>
            <person name="Lutzoni F."/>
            <person name="Magnuson J."/>
            <person name="Mondo S."/>
            <person name="Nolan M."/>
            <person name="Ohm R."/>
            <person name="Pangilinan J."/>
            <person name="Park H.-J."/>
            <person name="Ramirez L."/>
            <person name="Alfaro M."/>
            <person name="Sun H."/>
            <person name="Tritt A."/>
            <person name="Yoshinaga Y."/>
            <person name="Zwiers L.-H."/>
            <person name="Turgeon B."/>
            <person name="Goodwin S."/>
            <person name="Spatafora J."/>
            <person name="Crous P."/>
            <person name="Grigoriev I."/>
        </authorList>
    </citation>
    <scope>NUCLEOTIDE SEQUENCE</scope>
    <source>
        <strain evidence="2">CBS 107.79</strain>
    </source>
</reference>
<feature type="region of interest" description="Disordered" evidence="1">
    <location>
        <begin position="168"/>
        <end position="188"/>
    </location>
</feature>
<organism evidence="2 3">
    <name type="scientific">Bimuria novae-zelandiae CBS 107.79</name>
    <dbReference type="NCBI Taxonomy" id="1447943"/>
    <lineage>
        <taxon>Eukaryota</taxon>
        <taxon>Fungi</taxon>
        <taxon>Dikarya</taxon>
        <taxon>Ascomycota</taxon>
        <taxon>Pezizomycotina</taxon>
        <taxon>Dothideomycetes</taxon>
        <taxon>Pleosporomycetidae</taxon>
        <taxon>Pleosporales</taxon>
        <taxon>Massarineae</taxon>
        <taxon>Didymosphaeriaceae</taxon>
        <taxon>Bimuria</taxon>
    </lineage>
</organism>
<proteinExistence type="predicted"/>
<evidence type="ECO:0000313" key="2">
    <source>
        <dbReference type="EMBL" id="KAF1970120.1"/>
    </source>
</evidence>
<evidence type="ECO:0000256" key="1">
    <source>
        <dbReference type="SAM" id="MobiDB-lite"/>
    </source>
</evidence>
<name>A0A6A5V0C4_9PLEO</name>
<protein>
    <submittedName>
        <fullName evidence="2">Uncharacterized protein</fullName>
    </submittedName>
</protein>
<gene>
    <name evidence="2" type="ORF">BU23DRAFT_215351</name>
</gene>
<feature type="region of interest" description="Disordered" evidence="1">
    <location>
        <begin position="110"/>
        <end position="152"/>
    </location>
</feature>
<dbReference type="AlphaFoldDB" id="A0A6A5V0C4"/>
<keyword evidence="3" id="KW-1185">Reference proteome</keyword>
<dbReference type="Proteomes" id="UP000800036">
    <property type="component" value="Unassembled WGS sequence"/>
</dbReference>
<dbReference type="EMBL" id="ML976703">
    <property type="protein sequence ID" value="KAF1970120.1"/>
    <property type="molecule type" value="Genomic_DNA"/>
</dbReference>
<sequence>MRRTGRDGGGGRLPHWGAWPSESVWAAHAAVSRSAGRAWYSSRRGDVGCSREEAAKAGRRGARTSFYFSGSSGRGGWRRSRRDAVEQKLAESDTGGAAFLSACLTAATREENKSEAADSTPARAPRCTEQRLRTSQFPPTRTAPLQPRSLGPTHRICSSCELQLNIHSKVPESPAHIETSTYPSLSRP</sequence>